<evidence type="ECO:0000313" key="7">
    <source>
        <dbReference type="EMBL" id="AGC72557.1"/>
    </source>
</evidence>
<dbReference type="GO" id="GO:0003723">
    <property type="term" value="F:RNA binding"/>
    <property type="evidence" value="ECO:0007669"/>
    <property type="project" value="UniProtKB-UniRule"/>
</dbReference>
<name>L7VTR8_9BACT</name>
<feature type="binding site" evidence="5">
    <location>
        <position position="267"/>
    </location>
    <ligand>
        <name>S-adenosyl-L-methionine</name>
        <dbReference type="ChEBI" id="CHEBI:59789"/>
    </ligand>
</feature>
<dbReference type="GO" id="GO:0001510">
    <property type="term" value="P:RNA methylation"/>
    <property type="evidence" value="ECO:0007669"/>
    <property type="project" value="InterPro"/>
</dbReference>
<dbReference type="InterPro" id="IPR023267">
    <property type="entry name" value="RCMT"/>
</dbReference>
<dbReference type="SUPFAM" id="SSF53335">
    <property type="entry name" value="S-adenosyl-L-methionine-dependent methyltransferases"/>
    <property type="match status" value="1"/>
</dbReference>
<organism evidence="7">
    <name type="scientific">uncultured bacterium A1Q1_fos_862</name>
    <dbReference type="NCBI Taxonomy" id="1256590"/>
    <lineage>
        <taxon>Bacteria</taxon>
        <taxon>environmental samples</taxon>
    </lineage>
</organism>
<keyword evidence="4 5" id="KW-0694">RNA-binding</keyword>
<feature type="binding site" evidence="5">
    <location>
        <begin position="202"/>
        <end position="208"/>
    </location>
    <ligand>
        <name>S-adenosyl-L-methionine</name>
        <dbReference type="ChEBI" id="CHEBI:59789"/>
    </ligand>
</feature>
<dbReference type="InterPro" id="IPR035926">
    <property type="entry name" value="NusB-like_sf"/>
</dbReference>
<dbReference type="EMBL" id="JX649905">
    <property type="protein sequence ID" value="AGC72557.1"/>
    <property type="molecule type" value="Genomic_DNA"/>
</dbReference>
<dbReference type="Gene3D" id="1.10.940.10">
    <property type="entry name" value="NusB-like"/>
    <property type="match status" value="1"/>
</dbReference>
<evidence type="ECO:0000256" key="5">
    <source>
        <dbReference type="PROSITE-ProRule" id="PRU01023"/>
    </source>
</evidence>
<feature type="domain" description="SAM-dependent MTase RsmB/NOP-type" evidence="6">
    <location>
        <begin position="88"/>
        <end position="378"/>
    </location>
</feature>
<dbReference type="GO" id="GO:0008173">
    <property type="term" value="F:RNA methyltransferase activity"/>
    <property type="evidence" value="ECO:0007669"/>
    <property type="project" value="InterPro"/>
</dbReference>
<accession>L7VTR8</accession>
<dbReference type="GO" id="GO:0006355">
    <property type="term" value="P:regulation of DNA-templated transcription"/>
    <property type="evidence" value="ECO:0007669"/>
    <property type="project" value="InterPro"/>
</dbReference>
<dbReference type="SUPFAM" id="SSF48013">
    <property type="entry name" value="NusB-like"/>
    <property type="match status" value="1"/>
</dbReference>
<evidence type="ECO:0000256" key="4">
    <source>
        <dbReference type="ARBA" id="ARBA00022884"/>
    </source>
</evidence>
<comment type="similarity">
    <text evidence="5">Belongs to the class I-like SAM-binding methyltransferase superfamily. RsmB/NOP family.</text>
</comment>
<sequence>MDGASAGVESRRVALEVLARIEDDGAFANLVLSSMLDRSGLSGEDRGLVTDLVYGTLRRRRGIDHLIDRFLTTEPPASARRVLRVGTYQLIHRADIPDYAAVSTTVAAAPKRFRGLANAVLRKVAAAPVDYPDTATELSYPDWIVELLRADLGTEEADAALRAMNEPAHPTVRSDGYTQDLGSQWVAELVGARPGELIIDLCAAPGGKSTAMAASGAEVVAADLQESRAGLIRSNVEALGSTGVIVAVADGLRPPFRHGVADRVLLDAPCSGLGVLRRRADARWRLTPDVVERLSLLQKRLFDAAVPLVRPGGVLVYSVCTLSRAETTGVDAHAGHAWPHLESIEAPGGPWRPSGRGGLLLPQVAGTDGMFVARYRVPDDRAASSPAS</sequence>
<dbReference type="Pfam" id="PF01189">
    <property type="entry name" value="Methyltr_RsmB-F"/>
    <property type="match status" value="1"/>
</dbReference>
<protein>
    <submittedName>
        <fullName evidence="7">Ribosomal RNA small subunit methyltransferase B</fullName>
    </submittedName>
</protein>
<evidence type="ECO:0000256" key="1">
    <source>
        <dbReference type="ARBA" id="ARBA00022603"/>
    </source>
</evidence>
<evidence type="ECO:0000256" key="3">
    <source>
        <dbReference type="ARBA" id="ARBA00022691"/>
    </source>
</evidence>
<dbReference type="Gene3D" id="3.40.50.150">
    <property type="entry name" value="Vaccinia Virus protein VP39"/>
    <property type="match status" value="1"/>
</dbReference>
<proteinExistence type="inferred from homology"/>
<dbReference type="Pfam" id="PF01029">
    <property type="entry name" value="NusB"/>
    <property type="match status" value="1"/>
</dbReference>
<evidence type="ECO:0000259" key="6">
    <source>
        <dbReference type="PROSITE" id="PS51686"/>
    </source>
</evidence>
<reference evidence="7" key="1">
    <citation type="submission" date="2012-09" db="EMBL/GenBank/DDBJ databases">
        <title>Metagenomic Characterization of a Microbial Community in Wastewater Detects High Levels of Antibiotic Resistance.</title>
        <authorList>
            <person name="Abrams M."/>
            <person name="Caldwell A."/>
            <person name="Vandaei E."/>
            <person name="Lee W."/>
            <person name="Perrott J."/>
            <person name="Khan S.Y."/>
            <person name="Ta J."/>
            <person name="Romero D."/>
            <person name="Nguyen V."/>
            <person name="Pourmand N."/>
            <person name="Ouverney C.C."/>
        </authorList>
    </citation>
    <scope>NUCLEOTIDE SEQUENCE</scope>
</reference>
<feature type="binding site" evidence="5">
    <location>
        <position position="223"/>
    </location>
    <ligand>
        <name>S-adenosyl-L-methionine</name>
        <dbReference type="ChEBI" id="CHEBI:59789"/>
    </ligand>
</feature>
<feature type="active site" description="Nucleophile" evidence="5">
    <location>
        <position position="320"/>
    </location>
</feature>
<dbReference type="InterPro" id="IPR006027">
    <property type="entry name" value="NusB_RsmB_TIM44"/>
</dbReference>
<dbReference type="PANTHER" id="PTHR22807">
    <property type="entry name" value="NOP2 YEAST -RELATED NOL1/NOP2/FMU SUN DOMAIN-CONTAINING"/>
    <property type="match status" value="1"/>
</dbReference>
<dbReference type="InterPro" id="IPR049560">
    <property type="entry name" value="MeTrfase_RsmB-F_NOP2_cat"/>
</dbReference>
<keyword evidence="1 5" id="KW-0489">Methyltransferase</keyword>
<keyword evidence="3 5" id="KW-0949">S-adenosyl-L-methionine</keyword>
<dbReference type="InterPro" id="IPR029063">
    <property type="entry name" value="SAM-dependent_MTases_sf"/>
</dbReference>
<dbReference type="PRINTS" id="PR02008">
    <property type="entry name" value="RCMTFAMILY"/>
</dbReference>
<dbReference type="AlphaFoldDB" id="L7VTR8"/>
<dbReference type="InterPro" id="IPR001678">
    <property type="entry name" value="MeTrfase_RsmB-F_NOP2_dom"/>
</dbReference>
<dbReference type="PANTHER" id="PTHR22807:SF53">
    <property type="entry name" value="RIBOSOMAL RNA SMALL SUBUNIT METHYLTRANSFERASE B-RELATED"/>
    <property type="match status" value="1"/>
</dbReference>
<feature type="binding site" evidence="5">
    <location>
        <position position="250"/>
    </location>
    <ligand>
        <name>S-adenosyl-L-methionine</name>
        <dbReference type="ChEBI" id="CHEBI:59789"/>
    </ligand>
</feature>
<dbReference type="PROSITE" id="PS51686">
    <property type="entry name" value="SAM_MT_RSMB_NOP"/>
    <property type="match status" value="1"/>
</dbReference>
<evidence type="ECO:0000256" key="2">
    <source>
        <dbReference type="ARBA" id="ARBA00022679"/>
    </source>
</evidence>
<dbReference type="CDD" id="cd02440">
    <property type="entry name" value="AdoMet_MTases"/>
    <property type="match status" value="1"/>
</dbReference>
<keyword evidence="2 5" id="KW-0808">Transferase</keyword>